<keyword evidence="2" id="KW-0285">Flavoprotein</keyword>
<accession>A0ABP8WWC1</accession>
<reference evidence="6" key="1">
    <citation type="journal article" date="2019" name="Int. J. Syst. Evol. Microbiol.">
        <title>The Global Catalogue of Microorganisms (GCM) 10K type strain sequencing project: providing services to taxonomists for standard genome sequencing and annotation.</title>
        <authorList>
            <consortium name="The Broad Institute Genomics Platform"/>
            <consortium name="The Broad Institute Genome Sequencing Center for Infectious Disease"/>
            <person name="Wu L."/>
            <person name="Ma J."/>
        </authorList>
    </citation>
    <scope>NUCLEOTIDE SEQUENCE [LARGE SCALE GENOMIC DNA]</scope>
    <source>
        <strain evidence="6">JCM 18055</strain>
    </source>
</reference>
<dbReference type="Proteomes" id="UP001500325">
    <property type="component" value="Unassembled WGS sequence"/>
</dbReference>
<evidence type="ECO:0000256" key="3">
    <source>
        <dbReference type="ARBA" id="ARBA00022827"/>
    </source>
</evidence>
<keyword evidence="6" id="KW-1185">Reference proteome</keyword>
<evidence type="ECO:0000256" key="4">
    <source>
        <dbReference type="ARBA" id="ARBA00023002"/>
    </source>
</evidence>
<name>A0ABP8WWC1_9PSEU</name>
<sequence length="645" mass="72239">MQGSTTIRTELRTATDDTIDDALAHADPMVLRGWLYQLTGDEEVAAVPVAPFHAGVAEAMGLADRRDAGLLRAKAAAFLRAYRDAGAGELPIGPPERLRGSLGLAAGQEVPESELELWLEELALDPWARSLRWPEDPPPERLADFSVLVIGAGLGGLNAAVQLKRAGIPFTVVEKNPGVGGTWHENRYPGARVDTPSRAYTHLYGLGYEYAGPFCEQAENEKYFNWVADTFDLRRDISFDTEVLSAEWDEQGACWVVRVRDPEGERTLRPRAVISAVGFLSRPNVPEIPGADRFRGPAFHTARWPADLDLTGKRVAVIGSGCTSYQMVPELADLAGHVELYQRTPQWVFDRPGYRSRYPDQVAWLDRNLPWYANFLRFRTSWLTGPHVQSRAFDVDPEWTDPLSRSAMNARIRDGRLEFMRQKLGSRPDLLEQMLPPHPPMSARPVAVDAGYGIYDALLRADVTLVTEGIAGLTEHGIETVDGREHPADVVVYATGFRANDFLWPMEVRGRDGLRLADLWAEDGARAWVGTMLPAFPNLFLLYGPNTNPFSLGVVTFSEITTRFALERIADLVLGDRHSVAITPEAYRRYNRKLDEREVLRTWSDPRADNYYRNAHGRSASNCPFEGTEIWERLRHPDPTDLEVR</sequence>
<dbReference type="SUPFAM" id="SSF51905">
    <property type="entry name" value="FAD/NAD(P)-binding domain"/>
    <property type="match status" value="1"/>
</dbReference>
<gene>
    <name evidence="5" type="ORF">GCM10023215_38430</name>
</gene>
<dbReference type="InterPro" id="IPR036188">
    <property type="entry name" value="FAD/NAD-bd_sf"/>
</dbReference>
<keyword evidence="4" id="KW-0560">Oxidoreductase</keyword>
<dbReference type="PRINTS" id="PR00411">
    <property type="entry name" value="PNDRDTASEI"/>
</dbReference>
<dbReference type="InterPro" id="IPR051209">
    <property type="entry name" value="FAD-bind_Monooxygenase_sf"/>
</dbReference>
<dbReference type="Gene3D" id="3.50.50.60">
    <property type="entry name" value="FAD/NAD(P)-binding domain"/>
    <property type="match status" value="2"/>
</dbReference>
<evidence type="ECO:0000256" key="1">
    <source>
        <dbReference type="ARBA" id="ARBA00010139"/>
    </source>
</evidence>
<evidence type="ECO:0000313" key="5">
    <source>
        <dbReference type="EMBL" id="GAA4696633.1"/>
    </source>
</evidence>
<comment type="caution">
    <text evidence="5">The sequence shown here is derived from an EMBL/GenBank/DDBJ whole genome shotgun (WGS) entry which is preliminary data.</text>
</comment>
<dbReference type="InterPro" id="IPR020946">
    <property type="entry name" value="Flavin_mOase-like"/>
</dbReference>
<dbReference type="Pfam" id="PF00743">
    <property type="entry name" value="FMO-like"/>
    <property type="match status" value="1"/>
</dbReference>
<protein>
    <submittedName>
        <fullName evidence="5">NAD(P)/FAD-dependent oxidoreductase</fullName>
    </submittedName>
</protein>
<dbReference type="PRINTS" id="PR00368">
    <property type="entry name" value="FADPNR"/>
</dbReference>
<organism evidence="5 6">
    <name type="scientific">Pseudonocardia yuanmonensis</name>
    <dbReference type="NCBI Taxonomy" id="1095914"/>
    <lineage>
        <taxon>Bacteria</taxon>
        <taxon>Bacillati</taxon>
        <taxon>Actinomycetota</taxon>
        <taxon>Actinomycetes</taxon>
        <taxon>Pseudonocardiales</taxon>
        <taxon>Pseudonocardiaceae</taxon>
        <taxon>Pseudonocardia</taxon>
    </lineage>
</organism>
<dbReference type="PANTHER" id="PTHR42877">
    <property type="entry name" value="L-ORNITHINE N(5)-MONOOXYGENASE-RELATED"/>
    <property type="match status" value="1"/>
</dbReference>
<evidence type="ECO:0000313" key="6">
    <source>
        <dbReference type="Proteomes" id="UP001500325"/>
    </source>
</evidence>
<dbReference type="RefSeq" id="WP_345381974.1">
    <property type="nucleotide sequence ID" value="NZ_BAABIC010000012.1"/>
</dbReference>
<keyword evidence="3" id="KW-0274">FAD</keyword>
<comment type="similarity">
    <text evidence="1">Belongs to the FAD-binding monooxygenase family.</text>
</comment>
<proteinExistence type="inferred from homology"/>
<dbReference type="EMBL" id="BAABIC010000012">
    <property type="protein sequence ID" value="GAA4696633.1"/>
    <property type="molecule type" value="Genomic_DNA"/>
</dbReference>
<dbReference type="PANTHER" id="PTHR42877:SF4">
    <property type="entry name" value="FAD_NAD(P)-BINDING DOMAIN-CONTAINING PROTEIN-RELATED"/>
    <property type="match status" value="1"/>
</dbReference>
<evidence type="ECO:0000256" key="2">
    <source>
        <dbReference type="ARBA" id="ARBA00022630"/>
    </source>
</evidence>